<dbReference type="PANTHER" id="PTHR13043:SF1">
    <property type="entry name" value="EXOCYST COMPLEX COMPONENT 2"/>
    <property type="match status" value="1"/>
</dbReference>
<feature type="domain" description="Exocyst complex component EXOC2/Sec5 N-terminal" evidence="5">
    <location>
        <begin position="90"/>
        <end position="992"/>
    </location>
</feature>
<comment type="subunit">
    <text evidence="4">Component of the exocyst complex.</text>
</comment>
<dbReference type="InterPro" id="IPR029175">
    <property type="entry name" value="EXOC2/Sec5"/>
</dbReference>
<dbReference type="Pfam" id="PF15469">
    <property type="entry name" value="Sec5"/>
    <property type="match status" value="1"/>
</dbReference>
<proteinExistence type="inferred from homology"/>
<evidence type="ECO:0000256" key="2">
    <source>
        <dbReference type="ARBA" id="ARBA00022448"/>
    </source>
</evidence>
<keyword evidence="4" id="KW-0653">Protein transport</keyword>
<evidence type="ECO:0000313" key="6">
    <source>
        <dbReference type="EMBL" id="KAL3231615.1"/>
    </source>
</evidence>
<keyword evidence="7" id="KW-1185">Reference proteome</keyword>
<gene>
    <name evidence="6" type="ORF">RNJ44_00150</name>
</gene>
<evidence type="ECO:0000256" key="1">
    <source>
        <dbReference type="ARBA" id="ARBA00010578"/>
    </source>
</evidence>
<keyword evidence="3 4" id="KW-0268">Exocytosis</keyword>
<sequence length="993" mass="115402">MGFEVEAEKMLELYNLRQLDIRDDSQNDWAAVSAVQYDLSGWQESKKLEEKPYELLSELIEQQKQLQEQKHAGRGDTDRARAELGIEEVSDPLDGQLMLHKLQILQVGQEQAPQHLINNKNFDAIMFLRTVHNRDTFEDLARYLDSLDRDLQLQSRDLQQLVEGNFTRYVKIKSRLDQIYESFYEGDAEKNQNELEVEQLKEKLDETIRFTTQKLNPVINNDKKITNYKLTKKFIEENRFFVDLPKRLKQHLLNHDYNTLIKDYLKGKEQYDKFVEHYKEKLTVPDLTANDGHTSVNQTPRVIEMIWKKCKSIIENYKNQLWRLVTEPQLIEAQDSLFVQYNPQSKSSHEFNFTVEPPEVFLPIISRLLDLDIEENTILKWIYSRMDYLEEKLRESSKNMISKITLAQESILRNQSASAKENERDTDAVELGYYINIEKLFKPVSFNKDNRNEEEVTSNSNLNLSSSIITGNAVSQGLTDSPIVVSMWLLIMKYVHQISEISAKFIQLWEHTEKFLDGSYQATLINEKRKENILLIGDFNASEKYQSQIKLSDDEIRGIRMKGEKFVNLVAEKLFILFQSSQSNLSQFSSEDITMDEITWEKEIGLPSNYGFIPPNANGLSCLRYLPLIIEPILKFNTDLAQLKITPSAIDIPRKLVSVIIGRSVSAISSTKLRDIANFHKLENWEEYEVVTNRSEDFNATQYEFSVTQFPNIIRSFQELSIKTIRDIVFSFEKLPTVSGVSIIEYPSKKVLTGIEIQQIISLEAVLESILKNAAKDKDNPRNPHTILTLTNLQYIRETTFPMVLQFFDDCFEWNLASKNLELFNLLSKMEQSIFGNYLSDLKISLRDTLESKFHEIDWATYTSTSFRAGDYVIESLMVLVTVHSECSRVGPQLIDRILRESHIFISRYLYESFKPFIGNMSADGLLQVTVDIQFFQRVLGRLLDKDTEATLTATLQNCFQNDIDRMQRCIKETEPIVTSNLKRTSIQFSAFK</sequence>
<dbReference type="PANTHER" id="PTHR13043">
    <property type="entry name" value="EXOCYST COMPLEX COMPONENT SEC5"/>
    <property type="match status" value="1"/>
</dbReference>
<dbReference type="EMBL" id="JBEVYD010000006">
    <property type="protein sequence ID" value="KAL3231615.1"/>
    <property type="molecule type" value="Genomic_DNA"/>
</dbReference>
<dbReference type="Proteomes" id="UP001623330">
    <property type="component" value="Unassembled WGS sequence"/>
</dbReference>
<name>A0ABR4NTA8_9SACH</name>
<comment type="function">
    <text evidence="4">Component of the exocyst complex involved in the docking of exocytic vesicles with fusion sites on the plasma membrane.</text>
</comment>
<evidence type="ECO:0000256" key="4">
    <source>
        <dbReference type="RuleBase" id="RU365069"/>
    </source>
</evidence>
<evidence type="ECO:0000313" key="7">
    <source>
        <dbReference type="Proteomes" id="UP001623330"/>
    </source>
</evidence>
<protein>
    <recommendedName>
        <fullName evidence="4">Exocyst complex component SEC5</fullName>
    </recommendedName>
</protein>
<comment type="similarity">
    <text evidence="1 4">Belongs to the SEC5 family.</text>
</comment>
<accession>A0ABR4NTA8</accession>
<organism evidence="6 7">
    <name type="scientific">Nakaseomyces bracarensis</name>
    <dbReference type="NCBI Taxonomy" id="273131"/>
    <lineage>
        <taxon>Eukaryota</taxon>
        <taxon>Fungi</taxon>
        <taxon>Dikarya</taxon>
        <taxon>Ascomycota</taxon>
        <taxon>Saccharomycotina</taxon>
        <taxon>Saccharomycetes</taxon>
        <taxon>Saccharomycetales</taxon>
        <taxon>Saccharomycetaceae</taxon>
        <taxon>Nakaseomyces</taxon>
    </lineage>
</organism>
<comment type="caution">
    <text evidence="6">The sequence shown here is derived from an EMBL/GenBank/DDBJ whole genome shotgun (WGS) entry which is preliminary data.</text>
</comment>
<evidence type="ECO:0000256" key="3">
    <source>
        <dbReference type="ARBA" id="ARBA00022483"/>
    </source>
</evidence>
<dbReference type="InterPro" id="IPR039481">
    <property type="entry name" value="EXOC2/Sec5_N_dom"/>
</dbReference>
<keyword evidence="2 4" id="KW-0813">Transport</keyword>
<evidence type="ECO:0000259" key="5">
    <source>
        <dbReference type="Pfam" id="PF15469"/>
    </source>
</evidence>
<reference evidence="6 7" key="1">
    <citation type="submission" date="2024-05" db="EMBL/GenBank/DDBJ databases">
        <title>Long read based assembly of the Candida bracarensis genome reveals expanded adhesin content.</title>
        <authorList>
            <person name="Marcet-Houben M."/>
            <person name="Ksiezopolska E."/>
            <person name="Gabaldon T."/>
        </authorList>
    </citation>
    <scope>NUCLEOTIDE SEQUENCE [LARGE SCALE GENOMIC DNA]</scope>
    <source>
        <strain evidence="6 7">CBM6</strain>
    </source>
</reference>